<organism evidence="2 3">
    <name type="scientific">Theobroma cacao</name>
    <name type="common">Cacao</name>
    <name type="synonym">Cocoa</name>
    <dbReference type="NCBI Taxonomy" id="3641"/>
    <lineage>
        <taxon>Eukaryota</taxon>
        <taxon>Viridiplantae</taxon>
        <taxon>Streptophyta</taxon>
        <taxon>Embryophyta</taxon>
        <taxon>Tracheophyta</taxon>
        <taxon>Spermatophyta</taxon>
        <taxon>Magnoliopsida</taxon>
        <taxon>eudicotyledons</taxon>
        <taxon>Gunneridae</taxon>
        <taxon>Pentapetalae</taxon>
        <taxon>rosids</taxon>
        <taxon>malvids</taxon>
        <taxon>Malvales</taxon>
        <taxon>Malvaceae</taxon>
        <taxon>Byttnerioideae</taxon>
        <taxon>Theobroma</taxon>
    </lineage>
</organism>
<dbReference type="SUPFAM" id="SSF52058">
    <property type="entry name" value="L domain-like"/>
    <property type="match status" value="1"/>
</dbReference>
<dbReference type="HOGENOM" id="CLU_1565227_0_0_1"/>
<evidence type="ECO:0000313" key="2">
    <source>
        <dbReference type="EMBL" id="EOY12520.1"/>
    </source>
</evidence>
<dbReference type="Gramene" id="EOY12520">
    <property type="protein sequence ID" value="EOY12520"/>
    <property type="gene ID" value="TCM_031020"/>
</dbReference>
<dbReference type="EMBL" id="CM001885">
    <property type="protein sequence ID" value="EOY12520.1"/>
    <property type="molecule type" value="Genomic_DNA"/>
</dbReference>
<accession>A0A061F572</accession>
<dbReference type="InterPro" id="IPR032675">
    <property type="entry name" value="LRR_dom_sf"/>
</dbReference>
<keyword evidence="1" id="KW-0611">Plant defense</keyword>
<gene>
    <name evidence="2" type="ORF">TCM_031020</name>
</gene>
<dbReference type="Proteomes" id="UP000026915">
    <property type="component" value="Chromosome 7"/>
</dbReference>
<dbReference type="PANTHER" id="PTHR36766">
    <property type="entry name" value="PLANT BROAD-SPECTRUM MILDEW RESISTANCE PROTEIN RPW8"/>
    <property type="match status" value="1"/>
</dbReference>
<dbReference type="Gene3D" id="3.80.10.10">
    <property type="entry name" value="Ribonuclease Inhibitor"/>
    <property type="match status" value="1"/>
</dbReference>
<proteinExistence type="predicted"/>
<dbReference type="AlphaFoldDB" id="A0A061F572"/>
<name>A0A061F572_THECC</name>
<reference evidence="2 3" key="1">
    <citation type="journal article" date="2013" name="Genome Biol.">
        <title>The genome sequence of the most widely cultivated cacao type and its use to identify candidate genes regulating pod color.</title>
        <authorList>
            <person name="Motamayor J.C."/>
            <person name="Mockaitis K."/>
            <person name="Schmutz J."/>
            <person name="Haiminen N."/>
            <person name="Iii D.L."/>
            <person name="Cornejo O."/>
            <person name="Findley S.D."/>
            <person name="Zheng P."/>
            <person name="Utro F."/>
            <person name="Royaert S."/>
            <person name="Saski C."/>
            <person name="Jenkins J."/>
            <person name="Podicheti R."/>
            <person name="Zhao M."/>
            <person name="Scheffler B.E."/>
            <person name="Stack J.C."/>
            <person name="Feltus F.A."/>
            <person name="Mustiga G.M."/>
            <person name="Amores F."/>
            <person name="Phillips W."/>
            <person name="Marelli J.P."/>
            <person name="May G.D."/>
            <person name="Shapiro H."/>
            <person name="Ma J."/>
            <person name="Bustamante C.D."/>
            <person name="Schnell R.J."/>
            <person name="Main D."/>
            <person name="Gilbert D."/>
            <person name="Parida L."/>
            <person name="Kuhn D.N."/>
        </authorList>
    </citation>
    <scope>NUCLEOTIDE SEQUENCE [LARGE SCALE GENOMIC DNA]</scope>
    <source>
        <strain evidence="3">cv. Matina 1-6</strain>
    </source>
</reference>
<evidence type="ECO:0000256" key="1">
    <source>
        <dbReference type="ARBA" id="ARBA00022821"/>
    </source>
</evidence>
<evidence type="ECO:0000313" key="3">
    <source>
        <dbReference type="Proteomes" id="UP000026915"/>
    </source>
</evidence>
<sequence>MPEGTHRLCKNCSTSLQELSAKDCHNWRAWRDWIPNLTSLKELKICECLESQYLQKGVHSLTSSQLFWIYNCLNLSSSRQSLKTLVIRDCPNLTSNLCSSRVMRHPWSSLQELSVQNCPNLDLGDLQNRIPKITSVKTREICKCSELQDLPGMGHLTPLQVLSINEFPQLSKRCEKVTGILWPYIAYISSIIIDGKQIQ</sequence>
<protein>
    <submittedName>
        <fullName evidence="2">Uncharacterized protein</fullName>
    </submittedName>
</protein>
<dbReference type="InParanoid" id="A0A061F572"/>
<dbReference type="GO" id="GO:0006952">
    <property type="term" value="P:defense response"/>
    <property type="evidence" value="ECO:0007669"/>
    <property type="project" value="UniProtKB-KW"/>
</dbReference>
<keyword evidence="3" id="KW-1185">Reference proteome</keyword>
<dbReference type="PANTHER" id="PTHR36766:SF40">
    <property type="entry name" value="DISEASE RESISTANCE PROTEIN RGA3"/>
    <property type="match status" value="1"/>
</dbReference>